<protein>
    <submittedName>
        <fullName evidence="1">Uncharacterized protein</fullName>
    </submittedName>
</protein>
<organism evidence="1 2">
    <name type="scientific">Liparis tanakae</name>
    <name type="common">Tanaka's snailfish</name>
    <dbReference type="NCBI Taxonomy" id="230148"/>
    <lineage>
        <taxon>Eukaryota</taxon>
        <taxon>Metazoa</taxon>
        <taxon>Chordata</taxon>
        <taxon>Craniata</taxon>
        <taxon>Vertebrata</taxon>
        <taxon>Euteleostomi</taxon>
        <taxon>Actinopterygii</taxon>
        <taxon>Neopterygii</taxon>
        <taxon>Teleostei</taxon>
        <taxon>Neoteleostei</taxon>
        <taxon>Acanthomorphata</taxon>
        <taxon>Eupercaria</taxon>
        <taxon>Perciformes</taxon>
        <taxon>Cottioidei</taxon>
        <taxon>Cottales</taxon>
        <taxon>Liparidae</taxon>
        <taxon>Liparis</taxon>
    </lineage>
</organism>
<evidence type="ECO:0000313" key="1">
    <source>
        <dbReference type="EMBL" id="TNN35126.1"/>
    </source>
</evidence>
<keyword evidence="2" id="KW-1185">Reference proteome</keyword>
<dbReference type="EMBL" id="SRLO01001826">
    <property type="protein sequence ID" value="TNN35126.1"/>
    <property type="molecule type" value="Genomic_DNA"/>
</dbReference>
<dbReference type="AlphaFoldDB" id="A0A4Z2F1P1"/>
<evidence type="ECO:0000313" key="2">
    <source>
        <dbReference type="Proteomes" id="UP000314294"/>
    </source>
</evidence>
<reference evidence="1 2" key="1">
    <citation type="submission" date="2019-03" db="EMBL/GenBank/DDBJ databases">
        <title>First draft genome of Liparis tanakae, snailfish: a comprehensive survey of snailfish specific genes.</title>
        <authorList>
            <person name="Kim W."/>
            <person name="Song I."/>
            <person name="Jeong J.-H."/>
            <person name="Kim D."/>
            <person name="Kim S."/>
            <person name="Ryu S."/>
            <person name="Song J.Y."/>
            <person name="Lee S.K."/>
        </authorList>
    </citation>
    <scope>NUCLEOTIDE SEQUENCE [LARGE SCALE GENOMIC DNA]</scope>
    <source>
        <tissue evidence="1">Muscle</tissue>
    </source>
</reference>
<proteinExistence type="predicted"/>
<comment type="caution">
    <text evidence="1">The sequence shown here is derived from an EMBL/GenBank/DDBJ whole genome shotgun (WGS) entry which is preliminary data.</text>
</comment>
<dbReference type="Proteomes" id="UP000314294">
    <property type="component" value="Unassembled WGS sequence"/>
</dbReference>
<sequence length="71" mass="7648">MLPGSLPCGGDFSSCLSSTISRASPKSATTTVLFCHEGRNVLCVSSSKRINSFMTITSPVSLWVTYKMQKN</sequence>
<name>A0A4Z2F1P1_9TELE</name>
<gene>
    <name evidence="1" type="ORF">EYF80_054709</name>
</gene>
<accession>A0A4Z2F1P1</accession>